<evidence type="ECO:0000256" key="17">
    <source>
        <dbReference type="RuleBase" id="RU364040"/>
    </source>
</evidence>
<dbReference type="InterPro" id="IPR027268">
    <property type="entry name" value="Peptidase_M4/M1_CTD_sf"/>
</dbReference>
<evidence type="ECO:0000313" key="22">
    <source>
        <dbReference type="EMBL" id="KAJ6633456.1"/>
    </source>
</evidence>
<keyword evidence="8 17" id="KW-0378">Hydrolase</keyword>
<dbReference type="Pfam" id="PF11838">
    <property type="entry name" value="ERAP1_C"/>
    <property type="match status" value="1"/>
</dbReference>
<evidence type="ECO:0000256" key="3">
    <source>
        <dbReference type="ARBA" id="ARBA00022475"/>
    </source>
</evidence>
<dbReference type="Gene3D" id="1.25.50.20">
    <property type="match status" value="1"/>
</dbReference>
<evidence type="ECO:0000256" key="16">
    <source>
        <dbReference type="PIRSR" id="PIRSR634016-4"/>
    </source>
</evidence>
<keyword evidence="5 17" id="KW-0645">Protease</keyword>
<keyword evidence="13" id="KW-0449">Lipoprotein</keyword>
<keyword evidence="23" id="KW-1185">Reference proteome</keyword>
<keyword evidence="12" id="KW-0325">Glycoprotein</keyword>
<evidence type="ECO:0000256" key="11">
    <source>
        <dbReference type="ARBA" id="ARBA00023136"/>
    </source>
</evidence>
<keyword evidence="6 15" id="KW-0479">Metal-binding</keyword>
<dbReference type="GO" id="GO:0008270">
    <property type="term" value="F:zinc ion binding"/>
    <property type="evidence" value="ECO:0007669"/>
    <property type="project" value="UniProtKB-UniRule"/>
</dbReference>
<feature type="active site" description="Proton acceptor" evidence="14">
    <location>
        <position position="309"/>
    </location>
</feature>
<dbReference type="CDD" id="cd09601">
    <property type="entry name" value="M1_APN-Q_like"/>
    <property type="match status" value="1"/>
</dbReference>
<comment type="subcellular location">
    <subcellularLocation>
        <location evidence="1">Cell membrane</location>
        <topology evidence="1">Lipid-anchor</topology>
        <topology evidence="1">GPI-anchor</topology>
    </subcellularLocation>
</comment>
<feature type="chain" id="PRO_5040142024" description="Aminopeptidase" evidence="18">
    <location>
        <begin position="18"/>
        <end position="879"/>
    </location>
</feature>
<keyword evidence="11" id="KW-0472">Membrane</keyword>
<feature type="domain" description="Aminopeptidase N-like N-terminal" evidence="21">
    <location>
        <begin position="31"/>
        <end position="216"/>
    </location>
</feature>
<dbReference type="InterPro" id="IPR042097">
    <property type="entry name" value="Aminopeptidase_N-like_N_sf"/>
</dbReference>
<dbReference type="PRINTS" id="PR00756">
    <property type="entry name" value="ALADIPTASE"/>
</dbReference>
<keyword evidence="3" id="KW-1003">Cell membrane</keyword>
<dbReference type="EC" id="3.4.11.-" evidence="17"/>
<dbReference type="PANTHER" id="PTHR11533">
    <property type="entry name" value="PROTEASE M1 ZINC METALLOPROTEASE"/>
    <property type="match status" value="1"/>
</dbReference>
<dbReference type="SUPFAM" id="SSF63737">
    <property type="entry name" value="Leukotriene A4 hydrolase N-terminal domain"/>
    <property type="match status" value="1"/>
</dbReference>
<name>A0A9Q0MPH1_9DIPT</name>
<evidence type="ECO:0000259" key="21">
    <source>
        <dbReference type="Pfam" id="PF17900"/>
    </source>
</evidence>
<dbReference type="InterPro" id="IPR024571">
    <property type="entry name" value="ERAP1-like_C_dom"/>
</dbReference>
<dbReference type="GO" id="GO:0005886">
    <property type="term" value="C:plasma membrane"/>
    <property type="evidence" value="ECO:0007669"/>
    <property type="project" value="UniProtKB-SubCell"/>
</dbReference>
<dbReference type="InterPro" id="IPR045357">
    <property type="entry name" value="Aminopeptidase_N-like_N"/>
</dbReference>
<evidence type="ECO:0000256" key="1">
    <source>
        <dbReference type="ARBA" id="ARBA00004609"/>
    </source>
</evidence>
<dbReference type="InterPro" id="IPR014782">
    <property type="entry name" value="Peptidase_M1_dom"/>
</dbReference>
<feature type="signal peptide" evidence="18">
    <location>
        <begin position="1"/>
        <end position="17"/>
    </location>
</feature>
<dbReference type="OrthoDB" id="7771108at2759"/>
<sequence length="879" mass="101015">MLYLLFAILLFTTPVFPQSIDSYRLPNNTRPETYDLTIRTWIDDGNSTFTGSVRIGIVAIESTSYIRLHQNVLNLENITVLSWDEVPIAIGEYSISPEHEFLTIPLIGSNLTQGLRYFIDIDYVGTMNSFSGFYRSFYDIGATRFWFGSTQFEATYARTAFPCYDEPFIKSNFTIRITHADTYAALSNMPVKSVTPNTDGSVTTEFETAPPISTYLIAFHVSNFPHISSSPVGTVPQRVFSRSTVTNATGLALESSELLLEALSEYIGVEYSLPKLDHVAVPGEFFSLFDGSVDFFTRKLEAILTISHEVSHQWFGNLEGFATLFEYFGVDLIYPDWQMMDYFVVDIMQSVFLIDSDERTEPMTFYIEHPIDIDFHFNSIAYSKAAAVLRMFWLSFGENTFVRGLKSYLEDNAYSDATEELLFEALGESLKLEAETIIPPNTDVSTIMASWTRQAGFPLITVLRNYDDRTDQVTLQQERFYSFPPPDRENTTWWVPYSLLTPLSPGFDNTRPDGWIPQNNTSSQIIIDSLSSNDFLLINKQAAGYYRVLYDARNYRLISDAIIRNASQFHSTNIAQLMGDVLEFYRTRRIPITPVLDLLRVLEFRSDFVSWNLALSSIYYINQNFMGHRNYLLWEGFIRGLTEQIYDSIGVEDIEDEPILRKFSRESIVFLACQMGSVHCRSDANRQLRLHLETGAEFHHNIRHTLMCASLRSASRTEFHSMWNRLRSLPLDNFSERAEIIDWLGCSTSRNLLREFVRSSINSTNSNNFEYSYFEQYSVFTSIVRNSRLVGLDVLLDFLNENAIEAFHTYGQWFVQALAFAIRSEQHAEQFLNFQKILLDAGLMIQGEINFNMQQIAVSLQWLDTEGEVVSDWLLENFT</sequence>
<evidence type="ECO:0000256" key="2">
    <source>
        <dbReference type="ARBA" id="ARBA00010136"/>
    </source>
</evidence>
<dbReference type="Gene3D" id="1.10.390.10">
    <property type="entry name" value="Neutral Protease Domain 2"/>
    <property type="match status" value="1"/>
</dbReference>
<keyword evidence="4" id="KW-0336">GPI-anchor</keyword>
<evidence type="ECO:0000256" key="18">
    <source>
        <dbReference type="SAM" id="SignalP"/>
    </source>
</evidence>
<dbReference type="GO" id="GO:0098552">
    <property type="term" value="C:side of membrane"/>
    <property type="evidence" value="ECO:0007669"/>
    <property type="project" value="UniProtKB-KW"/>
</dbReference>
<accession>A0A9Q0MPH1</accession>
<comment type="caution">
    <text evidence="22">The sequence shown here is derived from an EMBL/GenBank/DDBJ whole genome shotgun (WGS) entry which is preliminary data.</text>
</comment>
<proteinExistence type="inferred from homology"/>
<keyword evidence="17 22" id="KW-0031">Aminopeptidase</keyword>
<dbReference type="PANTHER" id="PTHR11533:SF290">
    <property type="entry name" value="AMINOPEPTIDASE"/>
    <property type="match status" value="1"/>
</dbReference>
<dbReference type="InterPro" id="IPR034016">
    <property type="entry name" value="M1_APN-typ"/>
</dbReference>
<dbReference type="EMBL" id="WJQU01002002">
    <property type="protein sequence ID" value="KAJ6633456.1"/>
    <property type="molecule type" value="Genomic_DNA"/>
</dbReference>
<dbReference type="InterPro" id="IPR001930">
    <property type="entry name" value="Peptidase_M1"/>
</dbReference>
<evidence type="ECO:0000256" key="10">
    <source>
        <dbReference type="ARBA" id="ARBA00023049"/>
    </source>
</evidence>
<evidence type="ECO:0000256" key="7">
    <source>
        <dbReference type="ARBA" id="ARBA00022729"/>
    </source>
</evidence>
<evidence type="ECO:0000256" key="4">
    <source>
        <dbReference type="ARBA" id="ARBA00022622"/>
    </source>
</evidence>
<protein>
    <recommendedName>
        <fullName evidence="17">Aminopeptidase</fullName>
        <ecNumber evidence="17">3.4.11.-</ecNumber>
    </recommendedName>
</protein>
<dbReference type="Gene3D" id="2.60.40.1730">
    <property type="entry name" value="tricorn interacting facor f3 domain"/>
    <property type="match status" value="1"/>
</dbReference>
<evidence type="ECO:0000313" key="23">
    <source>
        <dbReference type="Proteomes" id="UP001151699"/>
    </source>
</evidence>
<gene>
    <name evidence="22" type="primary">APN2_4</name>
    <name evidence="22" type="ORF">Bhyg_17056</name>
</gene>
<evidence type="ECO:0000256" key="6">
    <source>
        <dbReference type="ARBA" id="ARBA00022723"/>
    </source>
</evidence>
<dbReference type="SUPFAM" id="SSF55486">
    <property type="entry name" value="Metalloproteases ('zincins'), catalytic domain"/>
    <property type="match status" value="1"/>
</dbReference>
<evidence type="ECO:0000256" key="13">
    <source>
        <dbReference type="ARBA" id="ARBA00023288"/>
    </source>
</evidence>
<feature type="domain" description="Peptidase M1 membrane alanine aminopeptidase" evidence="19">
    <location>
        <begin position="252"/>
        <end position="451"/>
    </location>
</feature>
<evidence type="ECO:0000256" key="9">
    <source>
        <dbReference type="ARBA" id="ARBA00022833"/>
    </source>
</evidence>
<dbReference type="AlphaFoldDB" id="A0A9Q0MPH1"/>
<reference evidence="22" key="1">
    <citation type="submission" date="2022-07" db="EMBL/GenBank/DDBJ databases">
        <authorList>
            <person name="Trinca V."/>
            <person name="Uliana J.V.C."/>
            <person name="Torres T.T."/>
            <person name="Ward R.J."/>
            <person name="Monesi N."/>
        </authorList>
    </citation>
    <scope>NUCLEOTIDE SEQUENCE</scope>
    <source>
        <strain evidence="22">HSMRA1968</strain>
        <tissue evidence="22">Whole embryos</tissue>
    </source>
</reference>
<dbReference type="Pfam" id="PF01433">
    <property type="entry name" value="Peptidase_M1"/>
    <property type="match status" value="1"/>
</dbReference>
<comment type="similarity">
    <text evidence="2 17">Belongs to the peptidase M1 family.</text>
</comment>
<keyword evidence="7 18" id="KW-0732">Signal</keyword>
<feature type="site" description="Transition state stabilizer" evidence="16">
    <location>
        <position position="382"/>
    </location>
</feature>
<dbReference type="GO" id="GO:0070006">
    <property type="term" value="F:metalloaminopeptidase activity"/>
    <property type="evidence" value="ECO:0007669"/>
    <property type="project" value="TreeGrafter"/>
</dbReference>
<dbReference type="Gene3D" id="2.60.40.1910">
    <property type="match status" value="1"/>
</dbReference>
<evidence type="ECO:0000256" key="15">
    <source>
        <dbReference type="PIRSR" id="PIRSR634016-3"/>
    </source>
</evidence>
<feature type="binding site" evidence="15">
    <location>
        <position position="308"/>
    </location>
    <ligand>
        <name>Zn(2+)</name>
        <dbReference type="ChEBI" id="CHEBI:29105"/>
        <note>catalytic</note>
    </ligand>
</feature>
<dbReference type="InterPro" id="IPR050344">
    <property type="entry name" value="Peptidase_M1_aminopeptidases"/>
</dbReference>
<dbReference type="Proteomes" id="UP001151699">
    <property type="component" value="Unassembled WGS sequence"/>
</dbReference>
<dbReference type="GO" id="GO:0043171">
    <property type="term" value="P:peptide catabolic process"/>
    <property type="evidence" value="ECO:0007669"/>
    <property type="project" value="TreeGrafter"/>
</dbReference>
<dbReference type="GO" id="GO:0005737">
    <property type="term" value="C:cytoplasm"/>
    <property type="evidence" value="ECO:0007669"/>
    <property type="project" value="TreeGrafter"/>
</dbReference>
<dbReference type="Pfam" id="PF17900">
    <property type="entry name" value="Peptidase_M1_N"/>
    <property type="match status" value="1"/>
</dbReference>
<keyword evidence="10 17" id="KW-0482">Metalloprotease</keyword>
<dbReference type="GO" id="GO:0005615">
    <property type="term" value="C:extracellular space"/>
    <property type="evidence" value="ECO:0007669"/>
    <property type="project" value="TreeGrafter"/>
</dbReference>
<evidence type="ECO:0000259" key="19">
    <source>
        <dbReference type="Pfam" id="PF01433"/>
    </source>
</evidence>
<evidence type="ECO:0000256" key="5">
    <source>
        <dbReference type="ARBA" id="ARBA00022670"/>
    </source>
</evidence>
<comment type="cofactor">
    <cofactor evidence="15 17">
        <name>Zn(2+)</name>
        <dbReference type="ChEBI" id="CHEBI:29105"/>
    </cofactor>
    <text evidence="15 17">Binds 1 zinc ion per subunit.</text>
</comment>
<organism evidence="22 23">
    <name type="scientific">Pseudolycoriella hygida</name>
    <dbReference type="NCBI Taxonomy" id="35572"/>
    <lineage>
        <taxon>Eukaryota</taxon>
        <taxon>Metazoa</taxon>
        <taxon>Ecdysozoa</taxon>
        <taxon>Arthropoda</taxon>
        <taxon>Hexapoda</taxon>
        <taxon>Insecta</taxon>
        <taxon>Pterygota</taxon>
        <taxon>Neoptera</taxon>
        <taxon>Endopterygota</taxon>
        <taxon>Diptera</taxon>
        <taxon>Nematocera</taxon>
        <taxon>Sciaroidea</taxon>
        <taxon>Sciaridae</taxon>
        <taxon>Pseudolycoriella</taxon>
    </lineage>
</organism>
<dbReference type="GO" id="GO:0042277">
    <property type="term" value="F:peptide binding"/>
    <property type="evidence" value="ECO:0007669"/>
    <property type="project" value="TreeGrafter"/>
</dbReference>
<dbReference type="GO" id="GO:0006508">
    <property type="term" value="P:proteolysis"/>
    <property type="evidence" value="ECO:0007669"/>
    <property type="project" value="UniProtKB-KW"/>
</dbReference>
<keyword evidence="9 15" id="KW-0862">Zinc</keyword>
<evidence type="ECO:0000259" key="20">
    <source>
        <dbReference type="Pfam" id="PF11838"/>
    </source>
</evidence>
<evidence type="ECO:0000256" key="14">
    <source>
        <dbReference type="PIRSR" id="PIRSR634016-1"/>
    </source>
</evidence>
<dbReference type="FunFam" id="2.60.40.1910:FF:000008">
    <property type="entry name" value="Aminopeptidase"/>
    <property type="match status" value="1"/>
</dbReference>
<feature type="domain" description="ERAP1-like C-terminal" evidence="20">
    <location>
        <begin position="535"/>
        <end position="819"/>
    </location>
</feature>
<evidence type="ECO:0000256" key="12">
    <source>
        <dbReference type="ARBA" id="ARBA00023180"/>
    </source>
</evidence>
<feature type="binding site" evidence="15">
    <location>
        <position position="319"/>
    </location>
    <ligand>
        <name>Zn(2+)</name>
        <dbReference type="ChEBI" id="CHEBI:29105"/>
        <note>catalytic</note>
    </ligand>
</feature>
<feature type="binding site" evidence="15">
    <location>
        <position position="312"/>
    </location>
    <ligand>
        <name>Zn(2+)</name>
        <dbReference type="ChEBI" id="CHEBI:29105"/>
        <note>catalytic</note>
    </ligand>
</feature>
<evidence type="ECO:0000256" key="8">
    <source>
        <dbReference type="ARBA" id="ARBA00022801"/>
    </source>
</evidence>